<reference evidence="1 2" key="1">
    <citation type="submission" date="2023-07" db="EMBL/GenBank/DDBJ databases">
        <title>Sorghum-associated microbial communities from plants grown in Nebraska, USA.</title>
        <authorList>
            <person name="Schachtman D."/>
        </authorList>
    </citation>
    <scope>NUCLEOTIDE SEQUENCE [LARGE SCALE GENOMIC DNA]</scope>
    <source>
        <strain evidence="1 2">DS1001</strain>
    </source>
</reference>
<dbReference type="RefSeq" id="WP_307359299.1">
    <property type="nucleotide sequence ID" value="NZ_JAUSTB010000005.1"/>
</dbReference>
<dbReference type="Gene3D" id="3.40.50.2000">
    <property type="entry name" value="Glycogen Phosphorylase B"/>
    <property type="match status" value="1"/>
</dbReference>
<dbReference type="Proteomes" id="UP001239267">
    <property type="component" value="Unassembled WGS sequence"/>
</dbReference>
<organism evidence="1 2">
    <name type="scientific">Pseudarthrobacter niigatensis</name>
    <dbReference type="NCBI Taxonomy" id="369935"/>
    <lineage>
        <taxon>Bacteria</taxon>
        <taxon>Bacillati</taxon>
        <taxon>Actinomycetota</taxon>
        <taxon>Actinomycetes</taxon>
        <taxon>Micrococcales</taxon>
        <taxon>Micrococcaceae</taxon>
        <taxon>Pseudarthrobacter</taxon>
    </lineage>
</organism>
<dbReference type="Pfam" id="PF13692">
    <property type="entry name" value="Glyco_trans_1_4"/>
    <property type="match status" value="1"/>
</dbReference>
<comment type="caution">
    <text evidence="1">The sequence shown here is derived from an EMBL/GenBank/DDBJ whole genome shotgun (WGS) entry which is preliminary data.</text>
</comment>
<sequence length="292" mass="32273">MESYLAKSAEVYDLIVLIGEAAGVYAKHFTDQHVVWDKANVFTAFCLNSVVNLRDPRQRFKFLLNSALSYVWERRVLRLCDAVWVTAPEESLRLERTFHRTADAVIRSSIRLPSTNPRSFNAGSRKIVWMSTFAYPPNWDGLLRLLREAGDTLRSHNMKLCVVGAGASPEQIAILERFDVVEYLGFVAELDEVFENAAAGVVPIWAGAGVKLKTLTMMSRGLPVVSTPSGMEGIPAAAALRVAASSIELVEAVAQALPEELERASVRAFNVLRESFSEQAFNRSVSLSIPRG</sequence>
<dbReference type="EMBL" id="JAUSTB010000005">
    <property type="protein sequence ID" value="MDQ0145991.1"/>
    <property type="molecule type" value="Genomic_DNA"/>
</dbReference>
<accession>A0AAJ1SRR7</accession>
<name>A0AAJ1SRR7_9MICC</name>
<dbReference type="SUPFAM" id="SSF53756">
    <property type="entry name" value="UDP-Glycosyltransferase/glycogen phosphorylase"/>
    <property type="match status" value="1"/>
</dbReference>
<gene>
    <name evidence="1" type="ORF">J2T23_001884</name>
</gene>
<proteinExistence type="predicted"/>
<dbReference type="AlphaFoldDB" id="A0AAJ1SRR7"/>
<evidence type="ECO:0000313" key="2">
    <source>
        <dbReference type="Proteomes" id="UP001239267"/>
    </source>
</evidence>
<keyword evidence="2" id="KW-1185">Reference proteome</keyword>
<evidence type="ECO:0000313" key="1">
    <source>
        <dbReference type="EMBL" id="MDQ0145991.1"/>
    </source>
</evidence>
<protein>
    <submittedName>
        <fullName evidence="1">Glycosyltransferase involved in cell wall biosynthesis</fullName>
    </submittedName>
</protein>